<organism evidence="2 3">
    <name type="scientific">Mycolicibacterium sarraceniae</name>
    <dbReference type="NCBI Taxonomy" id="1534348"/>
    <lineage>
        <taxon>Bacteria</taxon>
        <taxon>Bacillati</taxon>
        <taxon>Actinomycetota</taxon>
        <taxon>Actinomycetes</taxon>
        <taxon>Mycobacteriales</taxon>
        <taxon>Mycobacteriaceae</taxon>
        <taxon>Mycolicibacterium</taxon>
    </lineage>
</organism>
<dbReference type="Proteomes" id="UP000466445">
    <property type="component" value="Chromosome"/>
</dbReference>
<keyword evidence="1" id="KW-1133">Transmembrane helix</keyword>
<feature type="transmembrane region" description="Helical" evidence="1">
    <location>
        <begin position="64"/>
        <end position="84"/>
    </location>
</feature>
<dbReference type="KEGG" id="msar:MSAR_43090"/>
<reference evidence="2 3" key="1">
    <citation type="journal article" date="2019" name="Emerg. Microbes Infect.">
        <title>Comprehensive subspecies identification of 175 nontuberculous mycobacteria species based on 7547 genomic profiles.</title>
        <authorList>
            <person name="Matsumoto Y."/>
            <person name="Kinjo T."/>
            <person name="Motooka D."/>
            <person name="Nabeya D."/>
            <person name="Jung N."/>
            <person name="Uechi K."/>
            <person name="Horii T."/>
            <person name="Iida T."/>
            <person name="Fujita J."/>
            <person name="Nakamura S."/>
        </authorList>
    </citation>
    <scope>NUCLEOTIDE SEQUENCE [LARGE SCALE GENOMIC DNA]</scope>
    <source>
        <strain evidence="2 3">JCM 30395</strain>
    </source>
</reference>
<proteinExistence type="predicted"/>
<keyword evidence="3" id="KW-1185">Reference proteome</keyword>
<feature type="transmembrane region" description="Helical" evidence="1">
    <location>
        <begin position="96"/>
        <end position="114"/>
    </location>
</feature>
<dbReference type="EMBL" id="AP022595">
    <property type="protein sequence ID" value="BBY61173.1"/>
    <property type="molecule type" value="Genomic_DNA"/>
</dbReference>
<evidence type="ECO:0000313" key="3">
    <source>
        <dbReference type="Proteomes" id="UP000466445"/>
    </source>
</evidence>
<sequence>MTIRQQIRRYRQLAWPSMPDLSRVHFAVMDGPTAATLAQILPVLLLSLMVEVRRTRLHLSTARAVLGIFFLFFALAETVMVLSIDGAVYPFQWSDLIAALLIFGLITVLYRLSLLDRSEDSGAL</sequence>
<evidence type="ECO:0000256" key="1">
    <source>
        <dbReference type="SAM" id="Phobius"/>
    </source>
</evidence>
<gene>
    <name evidence="2" type="ORF">MSAR_43090</name>
</gene>
<keyword evidence="1" id="KW-0472">Membrane</keyword>
<evidence type="ECO:0000313" key="2">
    <source>
        <dbReference type="EMBL" id="BBY61173.1"/>
    </source>
</evidence>
<keyword evidence="1" id="KW-0812">Transmembrane</keyword>
<dbReference type="AlphaFoldDB" id="A0A7I7SWT8"/>
<name>A0A7I7SWT8_9MYCO</name>
<accession>A0A7I7SWT8</accession>
<protein>
    <submittedName>
        <fullName evidence="2">Uncharacterized protein</fullName>
    </submittedName>
</protein>